<name>A0A9J5ZZH4_SOLCO</name>
<dbReference type="EMBL" id="JACXVP010000003">
    <property type="protein sequence ID" value="KAG5617255.1"/>
    <property type="molecule type" value="Genomic_DNA"/>
</dbReference>
<evidence type="ECO:0000313" key="1">
    <source>
        <dbReference type="EMBL" id="KAG5617255.1"/>
    </source>
</evidence>
<reference evidence="1 2" key="1">
    <citation type="submission" date="2020-09" db="EMBL/GenBank/DDBJ databases">
        <title>De no assembly of potato wild relative species, Solanum commersonii.</title>
        <authorList>
            <person name="Cho K."/>
        </authorList>
    </citation>
    <scope>NUCLEOTIDE SEQUENCE [LARGE SCALE GENOMIC DNA]</scope>
    <source>
        <strain evidence="1">LZ3.2</strain>
        <tissue evidence="1">Leaf</tissue>
    </source>
</reference>
<organism evidence="1 2">
    <name type="scientific">Solanum commersonii</name>
    <name type="common">Commerson's wild potato</name>
    <name type="synonym">Commerson's nightshade</name>
    <dbReference type="NCBI Taxonomy" id="4109"/>
    <lineage>
        <taxon>Eukaryota</taxon>
        <taxon>Viridiplantae</taxon>
        <taxon>Streptophyta</taxon>
        <taxon>Embryophyta</taxon>
        <taxon>Tracheophyta</taxon>
        <taxon>Spermatophyta</taxon>
        <taxon>Magnoliopsida</taxon>
        <taxon>eudicotyledons</taxon>
        <taxon>Gunneridae</taxon>
        <taxon>Pentapetalae</taxon>
        <taxon>asterids</taxon>
        <taxon>lamiids</taxon>
        <taxon>Solanales</taxon>
        <taxon>Solanaceae</taxon>
        <taxon>Solanoideae</taxon>
        <taxon>Solaneae</taxon>
        <taxon>Solanum</taxon>
    </lineage>
</organism>
<comment type="caution">
    <text evidence="1">The sequence shown here is derived from an EMBL/GenBank/DDBJ whole genome shotgun (WGS) entry which is preliminary data.</text>
</comment>
<sequence length="105" mass="11436">MDVLSVDLKLQLLIYILDNDLLDNMCSSMSSLFGSISALGAGLCQSDSCLVPPLPSKGRQGNIMALHHRESQSPELCSKVEKGDMGRFYLSSLENQETVNNFGVI</sequence>
<dbReference type="OrthoDB" id="581673at2759"/>
<dbReference type="Proteomes" id="UP000824120">
    <property type="component" value="Chromosome 3"/>
</dbReference>
<accession>A0A9J5ZZH4</accession>
<proteinExistence type="predicted"/>
<keyword evidence="2" id="KW-1185">Reference proteome</keyword>
<gene>
    <name evidence="1" type="ORF">H5410_017079</name>
</gene>
<protein>
    <submittedName>
        <fullName evidence="1">Uncharacterized protein</fullName>
    </submittedName>
</protein>
<dbReference type="AlphaFoldDB" id="A0A9J5ZZH4"/>
<evidence type="ECO:0000313" key="2">
    <source>
        <dbReference type="Proteomes" id="UP000824120"/>
    </source>
</evidence>